<organism evidence="3">
    <name type="scientific">Coralloluteibacterium stylophorae</name>
    <dbReference type="NCBI Taxonomy" id="1776034"/>
    <lineage>
        <taxon>Bacteria</taxon>
        <taxon>Pseudomonadati</taxon>
        <taxon>Pseudomonadota</taxon>
        <taxon>Gammaproteobacteria</taxon>
        <taxon>Lysobacterales</taxon>
        <taxon>Lysobacteraceae</taxon>
        <taxon>Coralloluteibacterium</taxon>
    </lineage>
</organism>
<reference evidence="4 5" key="1">
    <citation type="journal article" date="2021" name="Microbiol. Resour. Announc.">
        <title>Draft Genome Sequence of Coralloluteibacterium stylophorae LMG 29479T.</title>
        <authorList>
            <person name="Karlyshev A.V."/>
            <person name="Kudryashova E.B."/>
            <person name="Ariskina E.V."/>
            <person name="Conroy A.P."/>
            <person name="Abidueva E.Y."/>
        </authorList>
    </citation>
    <scope>NUCLEOTIDE SEQUENCE [LARGE SCALE GENOMIC DNA]</scope>
    <source>
        <strain evidence="4 5">LMG 29479</strain>
    </source>
</reference>
<feature type="transmembrane region" description="Helical" evidence="1">
    <location>
        <begin position="18"/>
        <end position="38"/>
    </location>
</feature>
<keyword evidence="1" id="KW-1133">Transmembrane helix</keyword>
<keyword evidence="3" id="KW-0418">Kinase</keyword>
<dbReference type="Pfam" id="PF06580">
    <property type="entry name" value="His_kinase"/>
    <property type="match status" value="1"/>
</dbReference>
<evidence type="ECO:0000313" key="3">
    <source>
        <dbReference type="EMBL" id="MBR0562218.1"/>
    </source>
</evidence>
<feature type="transmembrane region" description="Helical" evidence="1">
    <location>
        <begin position="50"/>
        <end position="68"/>
    </location>
</feature>
<sequence>MPPMDEPWLPDFCRPARLAAVLLAAEAVVAVLALAPGGLSRWRFETFTEASALALWIALTSAVLLCLSRRALARLPLWAGAGLAWLLPAAVAMACMALLYQIELGSDAGLGLPEGPALPAVLGSGALAALVSAAVLRYFYVREQWRAQVRAHAEAEVRALQARIRPHFLFNSMNTIASLVRIDPRTAEHAVEDLAELFRAALGAGQGEATLAEELHLAERYLAIEALRLGPRLRVAWDLVEPLPRTLGLPRLVLQPLVENAVLHGVSQLEAGGEIRIAARLEARLLRLEVGNPAPATAPAAPVNGHAQASIAQRLRHRFGPTARMTTERGQDYYRCRLEIPVS</sequence>
<evidence type="ECO:0000256" key="1">
    <source>
        <dbReference type="SAM" id="Phobius"/>
    </source>
</evidence>
<dbReference type="InterPro" id="IPR050640">
    <property type="entry name" value="Bact_2-comp_sensor_kinase"/>
</dbReference>
<dbReference type="Gene3D" id="3.30.565.10">
    <property type="entry name" value="Histidine kinase-like ATPase, C-terminal domain"/>
    <property type="match status" value="1"/>
</dbReference>
<protein>
    <submittedName>
        <fullName evidence="3">Histidine kinase</fullName>
    </submittedName>
</protein>
<dbReference type="EMBL" id="JAGQFT020000014">
    <property type="protein sequence ID" value="MBS7458829.1"/>
    <property type="molecule type" value="Genomic_DNA"/>
</dbReference>
<accession>A0A8J7VUV8</accession>
<dbReference type="InterPro" id="IPR036890">
    <property type="entry name" value="HATPase_C_sf"/>
</dbReference>
<dbReference type="Proteomes" id="UP000675747">
    <property type="component" value="Unassembled WGS sequence"/>
</dbReference>
<dbReference type="SUPFAM" id="SSF55874">
    <property type="entry name" value="ATPase domain of HSP90 chaperone/DNA topoisomerase II/histidine kinase"/>
    <property type="match status" value="1"/>
</dbReference>
<feature type="transmembrane region" description="Helical" evidence="1">
    <location>
        <begin position="75"/>
        <end position="100"/>
    </location>
</feature>
<name>A0A8J7VUV8_9GAMM</name>
<dbReference type="PANTHER" id="PTHR34220:SF7">
    <property type="entry name" value="SENSOR HISTIDINE KINASE YPDA"/>
    <property type="match status" value="1"/>
</dbReference>
<dbReference type="GO" id="GO:0016020">
    <property type="term" value="C:membrane"/>
    <property type="evidence" value="ECO:0007669"/>
    <property type="project" value="InterPro"/>
</dbReference>
<evidence type="ECO:0000313" key="5">
    <source>
        <dbReference type="Proteomes" id="UP000675747"/>
    </source>
</evidence>
<dbReference type="RefSeq" id="WP_211926162.1">
    <property type="nucleotide sequence ID" value="NZ_JAGQFT020000014.1"/>
</dbReference>
<comment type="caution">
    <text evidence="3">The sequence shown here is derived from an EMBL/GenBank/DDBJ whole genome shotgun (WGS) entry which is preliminary data.</text>
</comment>
<feature type="domain" description="Signal transduction histidine kinase internal region" evidence="2">
    <location>
        <begin position="155"/>
        <end position="233"/>
    </location>
</feature>
<proteinExistence type="predicted"/>
<gene>
    <name evidence="4" type="ORF">KB893_016930</name>
    <name evidence="3" type="ORF">KB893_06765</name>
</gene>
<dbReference type="PANTHER" id="PTHR34220">
    <property type="entry name" value="SENSOR HISTIDINE KINASE YPDA"/>
    <property type="match status" value="1"/>
</dbReference>
<dbReference type="GO" id="GO:0000155">
    <property type="term" value="F:phosphorelay sensor kinase activity"/>
    <property type="evidence" value="ECO:0007669"/>
    <property type="project" value="InterPro"/>
</dbReference>
<keyword evidence="3" id="KW-0808">Transferase</keyword>
<reference evidence="3" key="2">
    <citation type="submission" date="2021-04" db="EMBL/GenBank/DDBJ databases">
        <authorList>
            <person name="Karlyshev A.V."/>
        </authorList>
    </citation>
    <scope>NUCLEOTIDE SEQUENCE</scope>
    <source>
        <strain evidence="3">LMG 29479</strain>
    </source>
</reference>
<dbReference type="EMBL" id="JAGQFT010000039">
    <property type="protein sequence ID" value="MBR0562218.1"/>
    <property type="molecule type" value="Genomic_DNA"/>
</dbReference>
<keyword evidence="5" id="KW-1185">Reference proteome</keyword>
<evidence type="ECO:0000259" key="2">
    <source>
        <dbReference type="Pfam" id="PF06580"/>
    </source>
</evidence>
<keyword evidence="1" id="KW-0812">Transmembrane</keyword>
<evidence type="ECO:0000313" key="4">
    <source>
        <dbReference type="EMBL" id="MBS7458829.1"/>
    </source>
</evidence>
<keyword evidence="1" id="KW-0472">Membrane</keyword>
<dbReference type="AlphaFoldDB" id="A0A8J7VUV8"/>
<feature type="transmembrane region" description="Helical" evidence="1">
    <location>
        <begin position="120"/>
        <end position="140"/>
    </location>
</feature>
<dbReference type="InterPro" id="IPR010559">
    <property type="entry name" value="Sig_transdc_His_kin_internal"/>
</dbReference>